<keyword evidence="2" id="KW-0808">Transferase</keyword>
<dbReference type="GO" id="GO:0016740">
    <property type="term" value="F:transferase activity"/>
    <property type="evidence" value="ECO:0007669"/>
    <property type="project" value="UniProtKB-KW"/>
</dbReference>
<sequence length="292" mass="33004">MKLVSVYLITQNRSALLKRALKSLFVQDYPEIEVIVVDDASSDDTSEVVSALQQEYDFTYLRNDTVSGACFSRNRAINSAKGYYVTGLDDDDYFCVSRVSELVAAYDDRYAFVCANVQELMGNGDLIGRNFGFQSGEFGLEQMLNHNLAGNQILTTKAKLLAIGGFDVDMPAFQDYDTWVRLLRVTPLALKISSRSYVLETDHGGVRISSSNNKKLAGYERFISKNMDIISPSQLKSMHIMKCKVSGEKFSFSDLLSYTHKQNYKSAINLYIVRNMPWLKRSLDSLKKMIRS</sequence>
<dbReference type="InterPro" id="IPR029044">
    <property type="entry name" value="Nucleotide-diphossugar_trans"/>
</dbReference>
<gene>
    <name evidence="2" type="ORF">TUM4438_34510</name>
</gene>
<evidence type="ECO:0000313" key="2">
    <source>
        <dbReference type="EMBL" id="GIU49900.1"/>
    </source>
</evidence>
<comment type="caution">
    <text evidence="2">The sequence shown here is derived from an EMBL/GenBank/DDBJ whole genome shotgun (WGS) entry which is preliminary data.</text>
</comment>
<dbReference type="PANTHER" id="PTHR22916:SF3">
    <property type="entry name" value="UDP-GLCNAC:BETAGAL BETA-1,3-N-ACETYLGLUCOSAMINYLTRANSFERASE-LIKE PROTEIN 1"/>
    <property type="match status" value="1"/>
</dbReference>
<dbReference type="RefSeq" id="WP_220782419.1">
    <property type="nucleotide sequence ID" value="NZ_BPEY01000076.1"/>
</dbReference>
<protein>
    <submittedName>
        <fullName evidence="2">Glycosyl transferase family 2</fullName>
    </submittedName>
</protein>
<name>A0ABQ4PNV1_9GAMM</name>
<proteinExistence type="predicted"/>
<dbReference type="Proteomes" id="UP000887104">
    <property type="component" value="Unassembled WGS sequence"/>
</dbReference>
<dbReference type="SUPFAM" id="SSF53448">
    <property type="entry name" value="Nucleotide-diphospho-sugar transferases"/>
    <property type="match status" value="1"/>
</dbReference>
<dbReference type="PANTHER" id="PTHR22916">
    <property type="entry name" value="GLYCOSYLTRANSFERASE"/>
    <property type="match status" value="1"/>
</dbReference>
<dbReference type="EMBL" id="BPEY01000076">
    <property type="protein sequence ID" value="GIU49900.1"/>
    <property type="molecule type" value="Genomic_DNA"/>
</dbReference>
<feature type="domain" description="Glycosyltransferase 2-like" evidence="1">
    <location>
        <begin position="5"/>
        <end position="131"/>
    </location>
</feature>
<organism evidence="2 3">
    <name type="scientific">Shewanella sairae</name>
    <dbReference type="NCBI Taxonomy" id="190310"/>
    <lineage>
        <taxon>Bacteria</taxon>
        <taxon>Pseudomonadati</taxon>
        <taxon>Pseudomonadota</taxon>
        <taxon>Gammaproteobacteria</taxon>
        <taxon>Alteromonadales</taxon>
        <taxon>Shewanellaceae</taxon>
        <taxon>Shewanella</taxon>
    </lineage>
</organism>
<evidence type="ECO:0000259" key="1">
    <source>
        <dbReference type="Pfam" id="PF00535"/>
    </source>
</evidence>
<dbReference type="CDD" id="cd00761">
    <property type="entry name" value="Glyco_tranf_GTA_type"/>
    <property type="match status" value="1"/>
</dbReference>
<reference evidence="2" key="1">
    <citation type="submission" date="2021-05" db="EMBL/GenBank/DDBJ databases">
        <title>Molecular characterization for Shewanella algae harboring chromosomal blaOXA-55-like strains isolated from clinical and environment sample.</title>
        <authorList>
            <person name="Ohama Y."/>
            <person name="Aoki K."/>
            <person name="Harada S."/>
            <person name="Moriya K."/>
            <person name="Ishii Y."/>
            <person name="Tateda K."/>
        </authorList>
    </citation>
    <scope>NUCLEOTIDE SEQUENCE</scope>
    <source>
        <strain evidence="2">JCM 11563</strain>
    </source>
</reference>
<evidence type="ECO:0000313" key="3">
    <source>
        <dbReference type="Proteomes" id="UP000887104"/>
    </source>
</evidence>
<dbReference type="Gene3D" id="3.90.550.10">
    <property type="entry name" value="Spore Coat Polysaccharide Biosynthesis Protein SpsA, Chain A"/>
    <property type="match status" value="1"/>
</dbReference>
<accession>A0ABQ4PNV1</accession>
<dbReference type="Pfam" id="PF00535">
    <property type="entry name" value="Glycos_transf_2"/>
    <property type="match status" value="1"/>
</dbReference>
<dbReference type="InterPro" id="IPR001173">
    <property type="entry name" value="Glyco_trans_2-like"/>
</dbReference>
<keyword evidence="3" id="KW-1185">Reference proteome</keyword>